<proteinExistence type="predicted"/>
<dbReference type="RefSeq" id="WP_201682079.1">
    <property type="nucleotide sequence ID" value="NZ_JAEQNA010000001.1"/>
</dbReference>
<evidence type="ECO:0000313" key="2">
    <source>
        <dbReference type="EMBL" id="MBL0419020.1"/>
    </source>
</evidence>
<sequence>MTDIHTRSREALAGPRVIEDLNRLLEIARREHGPQARSARYIEEALVRAEGEAREGTARATSPAWYGPAPAA</sequence>
<evidence type="ECO:0000256" key="1">
    <source>
        <dbReference type="SAM" id="MobiDB-lite"/>
    </source>
</evidence>
<dbReference type="AlphaFoldDB" id="A0A936ZKR4"/>
<accession>A0A936ZKR4</accession>
<comment type="caution">
    <text evidence="2">The sequence shown here is derived from an EMBL/GenBank/DDBJ whole genome shotgun (WGS) entry which is preliminary data.</text>
</comment>
<reference evidence="2" key="1">
    <citation type="submission" date="2021-01" db="EMBL/GenBank/DDBJ databases">
        <title>Ramlibacter sp. strain AW1 16S ribosomal RNA gene Genome sequencing and assembly.</title>
        <authorList>
            <person name="Kang M."/>
        </authorList>
    </citation>
    <scope>NUCLEOTIDE SEQUENCE</scope>
    <source>
        <strain evidence="2">AW1</strain>
    </source>
</reference>
<evidence type="ECO:0000313" key="3">
    <source>
        <dbReference type="Proteomes" id="UP000613011"/>
    </source>
</evidence>
<organism evidence="2 3">
    <name type="scientific">Ramlibacter aurantiacus</name>
    <dbReference type="NCBI Taxonomy" id="2801330"/>
    <lineage>
        <taxon>Bacteria</taxon>
        <taxon>Pseudomonadati</taxon>
        <taxon>Pseudomonadota</taxon>
        <taxon>Betaproteobacteria</taxon>
        <taxon>Burkholderiales</taxon>
        <taxon>Comamonadaceae</taxon>
        <taxon>Ramlibacter</taxon>
    </lineage>
</organism>
<name>A0A936ZKR4_9BURK</name>
<dbReference type="EMBL" id="JAEQNA010000001">
    <property type="protein sequence ID" value="MBL0419020.1"/>
    <property type="molecule type" value="Genomic_DNA"/>
</dbReference>
<keyword evidence="3" id="KW-1185">Reference proteome</keyword>
<gene>
    <name evidence="2" type="ORF">JI739_01550</name>
</gene>
<dbReference type="Proteomes" id="UP000613011">
    <property type="component" value="Unassembled WGS sequence"/>
</dbReference>
<protein>
    <submittedName>
        <fullName evidence="2">Uncharacterized protein</fullName>
    </submittedName>
</protein>
<feature type="region of interest" description="Disordered" evidence="1">
    <location>
        <begin position="52"/>
        <end position="72"/>
    </location>
</feature>